<feature type="transmembrane region" description="Helical" evidence="6">
    <location>
        <begin position="570"/>
        <end position="591"/>
    </location>
</feature>
<organism evidence="8 9">
    <name type="scientific">Salmonella enterica I</name>
    <dbReference type="NCBI Taxonomy" id="59201"/>
    <lineage>
        <taxon>Bacteria</taxon>
        <taxon>Pseudomonadati</taxon>
        <taxon>Pseudomonadota</taxon>
        <taxon>Gammaproteobacteria</taxon>
        <taxon>Enterobacterales</taxon>
        <taxon>Enterobacteriaceae</taxon>
        <taxon>Salmonella</taxon>
    </lineage>
</organism>
<evidence type="ECO:0000256" key="5">
    <source>
        <dbReference type="ARBA" id="ARBA00023136"/>
    </source>
</evidence>
<feature type="transmembrane region" description="Helical" evidence="6">
    <location>
        <begin position="499"/>
        <end position="517"/>
    </location>
</feature>
<feature type="transmembrane region" description="Helical" evidence="6">
    <location>
        <begin position="656"/>
        <end position="681"/>
    </location>
</feature>
<dbReference type="AlphaFoldDB" id="A0A447N2J3"/>
<feature type="transmembrane region" description="Helical" evidence="6">
    <location>
        <begin position="20"/>
        <end position="39"/>
    </location>
</feature>
<evidence type="ECO:0000256" key="2">
    <source>
        <dbReference type="ARBA" id="ARBA00022475"/>
    </source>
</evidence>
<evidence type="ECO:0000256" key="6">
    <source>
        <dbReference type="SAM" id="Phobius"/>
    </source>
</evidence>
<dbReference type="PANTHER" id="PTHR30482">
    <property type="entry name" value="HIGH-AFFINITY BRANCHED-CHAIN AMINO ACID TRANSPORT SYSTEM PERMEASE"/>
    <property type="match status" value="1"/>
</dbReference>
<feature type="transmembrane region" description="Helical" evidence="6">
    <location>
        <begin position="70"/>
        <end position="89"/>
    </location>
</feature>
<comment type="subcellular location">
    <subcellularLocation>
        <location evidence="1">Cell inner membrane</location>
        <topology evidence="1">Multi-pass membrane protein</topology>
    </subcellularLocation>
</comment>
<sequence>MSEQFLYFLQQMFNGVTLGSTYALIAIGYTMVYGIIGMINFAHGEVYMIGSYVSFMIIAALMMMGIDTSWLLVAAGFIGAIIIASAYGWSIERVAYRPVRNSKRLIALISAIGMSIFLQNYVSLTEGSRDVALPSLFNGQWIVGSSENFSASITTMQAVIWIVTFLAMLALTIFIRYSRMGRACRACAEDLKMASLLGINTDRVIALTFVIGAAMAAVAGVLLGQFYGVINPYIGFMAGMKAFTAAVLGGIGSIPGAMIGGLILGVAEALSSAYLSTEYKDVVSFALLILVLLVMPTGILGASGGRESMKPMHIAMALFSAAMFFVLAGVFMGVQLELDGTKLVVDTAADIRWQWIFIGTAVVFFFQLLRPMFQKAVKHVSGPKFILPAIDGSTVKQKLFLMALLVIAVAWPFMVSRGSVDIATMTMIYIILGLGLNVVVGLSGLLVLGYGGFYAIGAYTFALLNHYYGLGFWTCLPLAGLVSAAAGFLLGFPVLRLRGDYLAIVTLGFGEIVRILLLNNTEITGGPNGISQIPKPTLFGLEFSRSTREGGWDTFSNFFGVKYDPSDRVIFLYLVALLLVVLSLFVINRLLRMPLGRAWEALREDEIACRSLGLSPTRIKLTAFTISAAFAGFAGTLFAARQGFVSPESFTFAESAFVLAIVVLGGMGSQFAVILAAVLLVVSRELMRDFNEYSMLMLGGLMVLMMIWRPQGLLPMTRPQLKLKSGQAKGEQA</sequence>
<feature type="domain" description="High-affinity branched-chain amino acid transport system permease LivHM N-terminal" evidence="7">
    <location>
        <begin position="314"/>
        <end position="411"/>
    </location>
</feature>
<feature type="transmembrane region" description="Helical" evidence="6">
    <location>
        <begin position="204"/>
        <end position="227"/>
    </location>
</feature>
<accession>A0A447N2J3</accession>
<dbReference type="InterPro" id="IPR021807">
    <property type="entry name" value="LivHM_N"/>
</dbReference>
<protein>
    <submittedName>
        <fullName evidence="8">High-affinity branched-chain amino acid transporter permease</fullName>
    </submittedName>
</protein>
<name>A0A447N2J3_SALET</name>
<feature type="transmembrane region" description="Helical" evidence="6">
    <location>
        <begin position="314"/>
        <end position="333"/>
    </location>
</feature>
<feature type="transmembrane region" description="Helical" evidence="6">
    <location>
        <begin position="282"/>
        <end position="302"/>
    </location>
</feature>
<dbReference type="CDD" id="cd06582">
    <property type="entry name" value="TM_PBP1_LivH_like"/>
    <property type="match status" value="1"/>
</dbReference>
<feature type="transmembrane region" description="Helical" evidence="6">
    <location>
        <begin position="353"/>
        <end position="369"/>
    </location>
</feature>
<feature type="transmembrane region" description="Helical" evidence="6">
    <location>
        <begin position="399"/>
        <end position="416"/>
    </location>
</feature>
<evidence type="ECO:0000313" key="8">
    <source>
        <dbReference type="EMBL" id="VDZ97496.1"/>
    </source>
</evidence>
<reference evidence="8 9" key="1">
    <citation type="submission" date="2018-12" db="EMBL/GenBank/DDBJ databases">
        <authorList>
            <consortium name="Pathogen Informatics"/>
        </authorList>
    </citation>
    <scope>NUCLEOTIDE SEQUENCE [LARGE SCALE GENOMIC DNA]</scope>
    <source>
        <strain evidence="8 9">NCTC129</strain>
    </source>
</reference>
<evidence type="ECO:0000256" key="4">
    <source>
        <dbReference type="ARBA" id="ARBA00022989"/>
    </source>
</evidence>
<keyword evidence="4 6" id="KW-1133">Transmembrane helix</keyword>
<dbReference type="NCBIfam" id="NF008450">
    <property type="entry name" value="PRK11301.1"/>
    <property type="match status" value="1"/>
</dbReference>
<evidence type="ECO:0000256" key="1">
    <source>
        <dbReference type="ARBA" id="ARBA00004429"/>
    </source>
</evidence>
<dbReference type="NCBIfam" id="NF008011">
    <property type="entry name" value="PRK10740.1"/>
    <property type="match status" value="1"/>
</dbReference>
<dbReference type="GO" id="GO:0005886">
    <property type="term" value="C:plasma membrane"/>
    <property type="evidence" value="ECO:0007669"/>
    <property type="project" value="UniProtKB-SubCell"/>
</dbReference>
<keyword evidence="5 6" id="KW-0472">Membrane</keyword>
<dbReference type="EMBL" id="LR134140">
    <property type="protein sequence ID" value="VDZ97496.1"/>
    <property type="molecule type" value="Genomic_DNA"/>
</dbReference>
<feature type="transmembrane region" description="Helical" evidence="6">
    <location>
        <begin position="158"/>
        <end position="175"/>
    </location>
</feature>
<gene>
    <name evidence="8" type="primary">livM</name>
    <name evidence="8" type="ORF">NCTC129_03719</name>
</gene>
<dbReference type="PANTHER" id="PTHR30482:SF20">
    <property type="entry name" value="HIGH-AFFINITY BRANCHED-CHAIN AMINO ACID TRANSPORT SYSTEM PERMEASE PROTEIN LIVM"/>
    <property type="match status" value="1"/>
</dbReference>
<dbReference type="InterPro" id="IPR001851">
    <property type="entry name" value="ABC_transp_permease"/>
</dbReference>
<feature type="transmembrane region" description="Helical" evidence="6">
    <location>
        <begin position="105"/>
        <end position="122"/>
    </location>
</feature>
<proteinExistence type="predicted"/>
<dbReference type="InterPro" id="IPR043428">
    <property type="entry name" value="LivM-like"/>
</dbReference>
<dbReference type="Pfam" id="PF11862">
    <property type="entry name" value="DUF3382"/>
    <property type="match status" value="1"/>
</dbReference>
<evidence type="ECO:0000259" key="7">
    <source>
        <dbReference type="Pfam" id="PF11862"/>
    </source>
</evidence>
<feature type="transmembrane region" description="Helical" evidence="6">
    <location>
        <begin position="693"/>
        <end position="711"/>
    </location>
</feature>
<feature type="transmembrane region" description="Helical" evidence="6">
    <location>
        <begin position="46"/>
        <end position="64"/>
    </location>
</feature>
<dbReference type="CDD" id="cd06581">
    <property type="entry name" value="TM_PBP1_LivM_like"/>
    <property type="match status" value="1"/>
</dbReference>
<feature type="transmembrane region" description="Helical" evidence="6">
    <location>
        <begin position="422"/>
        <end position="440"/>
    </location>
</feature>
<evidence type="ECO:0000313" key="9">
    <source>
        <dbReference type="Proteomes" id="UP000282086"/>
    </source>
</evidence>
<dbReference type="Proteomes" id="UP000282086">
    <property type="component" value="Chromosome"/>
</dbReference>
<keyword evidence="3 6" id="KW-0812">Transmembrane</keyword>
<dbReference type="GO" id="GO:0015658">
    <property type="term" value="F:branched-chain amino acid transmembrane transporter activity"/>
    <property type="evidence" value="ECO:0007669"/>
    <property type="project" value="InterPro"/>
</dbReference>
<feature type="transmembrane region" description="Helical" evidence="6">
    <location>
        <begin position="470"/>
        <end position="492"/>
    </location>
</feature>
<feature type="transmembrane region" description="Helical" evidence="6">
    <location>
        <begin position="621"/>
        <end position="644"/>
    </location>
</feature>
<evidence type="ECO:0000256" key="3">
    <source>
        <dbReference type="ARBA" id="ARBA00022692"/>
    </source>
</evidence>
<keyword evidence="2" id="KW-1003">Cell membrane</keyword>
<dbReference type="Pfam" id="PF02653">
    <property type="entry name" value="BPD_transp_2"/>
    <property type="match status" value="2"/>
</dbReference>